<name>Q1JKG9_STRPC</name>
<accession>Q1JKG9</accession>
<feature type="domain" description="YlxR" evidence="1">
    <location>
        <begin position="11"/>
        <end position="83"/>
    </location>
</feature>
<dbReference type="InterPro" id="IPR037465">
    <property type="entry name" value="YlxR"/>
</dbReference>
<evidence type="ECO:0000259" key="1">
    <source>
        <dbReference type="Pfam" id="PF04296"/>
    </source>
</evidence>
<dbReference type="Proteomes" id="UP000002433">
    <property type="component" value="Chromosome"/>
</dbReference>
<dbReference type="AlphaFoldDB" id="Q1JKG9"/>
<dbReference type="NCBIfam" id="NF047356">
    <property type="entry name" value="RNA_bind_RnpM"/>
    <property type="match status" value="1"/>
</dbReference>
<organism evidence="2 3">
    <name type="scientific">Streptococcus pyogenes serotype M12 (strain MGAS9429)</name>
    <dbReference type="NCBI Taxonomy" id="370551"/>
    <lineage>
        <taxon>Bacteria</taxon>
        <taxon>Bacillati</taxon>
        <taxon>Bacillota</taxon>
        <taxon>Bacilli</taxon>
        <taxon>Lactobacillales</taxon>
        <taxon>Streptococcaceae</taxon>
        <taxon>Streptococcus</taxon>
    </lineage>
</organism>
<dbReference type="SUPFAM" id="SSF64376">
    <property type="entry name" value="YlxR-like"/>
    <property type="match status" value="1"/>
</dbReference>
<dbReference type="KEGG" id="spk:MGAS9429_Spy1413"/>
<dbReference type="CDD" id="cd00279">
    <property type="entry name" value="YlxR"/>
    <property type="match status" value="1"/>
</dbReference>
<dbReference type="HOGENOM" id="CLU_147970_2_1_9"/>
<dbReference type="Pfam" id="PF04296">
    <property type="entry name" value="YlxR"/>
    <property type="match status" value="1"/>
</dbReference>
<evidence type="ECO:0000313" key="2">
    <source>
        <dbReference type="EMBL" id="ABF32600.1"/>
    </source>
</evidence>
<dbReference type="InterPro" id="IPR007393">
    <property type="entry name" value="YlxR_dom"/>
</dbReference>
<gene>
    <name evidence="2" type="ordered locus">MGAS9429_Spy1413</name>
</gene>
<dbReference type="PANTHER" id="PTHR34215:SF1">
    <property type="entry name" value="YLXR DOMAIN-CONTAINING PROTEIN"/>
    <property type="match status" value="1"/>
</dbReference>
<dbReference type="Gene3D" id="3.30.1230.10">
    <property type="entry name" value="YlxR-like"/>
    <property type="match status" value="1"/>
</dbReference>
<reference evidence="2 3" key="1">
    <citation type="journal article" date="2006" name="Proc. Natl. Acad. Sci. U.S.A.">
        <title>Molecular genetic anatomy of inter- and intraserotype variation in the human bacterial pathogen group A Streptococcus.</title>
        <authorList>
            <person name="Beres S.B."/>
            <person name="Richter E.W."/>
            <person name="Nagiec M.J."/>
            <person name="Sumby P."/>
            <person name="Porcella S.F."/>
            <person name="DeLeo F.R."/>
            <person name="Musser J.M."/>
        </authorList>
    </citation>
    <scope>NUCLEOTIDE SEQUENCE [LARGE SCALE GENOMIC DNA]</scope>
    <source>
        <strain evidence="2 3">MGAS9429</strain>
    </source>
</reference>
<dbReference type="InterPro" id="IPR035931">
    <property type="entry name" value="YlxR-like_sf"/>
</dbReference>
<sequence length="99" mass="11398">MMSKVKKIPLRKSLVSGEIIAKRDLLRIVKTKDGQVFIDPTGKQNGRGAYIKLDNQEALMAKKKQVFNRSFSMDIPESFYDDLIAYVDHKIKRRELGLD</sequence>
<proteinExistence type="predicted"/>
<protein>
    <submittedName>
        <fullName evidence="2">Hypothetical cytosolic protein</fullName>
    </submittedName>
</protein>
<evidence type="ECO:0000313" key="3">
    <source>
        <dbReference type="Proteomes" id="UP000002433"/>
    </source>
</evidence>
<dbReference type="EMBL" id="CP000259">
    <property type="protein sequence ID" value="ABF32600.1"/>
    <property type="molecule type" value="Genomic_DNA"/>
</dbReference>
<dbReference type="PANTHER" id="PTHR34215">
    <property type="entry name" value="BLL0784 PROTEIN"/>
    <property type="match status" value="1"/>
</dbReference>